<accession>A0A8S9MHY2</accession>
<keyword evidence="2" id="KW-1133">Transmembrane helix</keyword>
<evidence type="ECO:0000313" key="4">
    <source>
        <dbReference type="Proteomes" id="UP000712281"/>
    </source>
</evidence>
<evidence type="ECO:0000313" key="3">
    <source>
        <dbReference type="EMBL" id="KAF2617838.1"/>
    </source>
</evidence>
<dbReference type="EMBL" id="QGKW02000007">
    <property type="protein sequence ID" value="KAF2617838.1"/>
    <property type="molecule type" value="Genomic_DNA"/>
</dbReference>
<name>A0A8S9MHY2_BRACR</name>
<evidence type="ECO:0000256" key="1">
    <source>
        <dbReference type="SAM" id="MobiDB-lite"/>
    </source>
</evidence>
<proteinExistence type="predicted"/>
<dbReference type="AlphaFoldDB" id="A0A8S9MHY2"/>
<evidence type="ECO:0000256" key="2">
    <source>
        <dbReference type="SAM" id="Phobius"/>
    </source>
</evidence>
<sequence length="130" mass="13187">MTDSFGLRAFVSSVITPTVAIIFVVIATAAPPSGCASARVPAPVAPSLSIQSRSPSVSVDLLSSPIYFRFWARVFAVGRTLLTAVFKRRSASPAKSLGGGGSLSSASPDRAPRGEGVPYLASSVSGSSSA</sequence>
<keyword evidence="2" id="KW-0472">Membrane</keyword>
<protein>
    <submittedName>
        <fullName evidence="3">Uncharacterized protein</fullName>
    </submittedName>
</protein>
<comment type="caution">
    <text evidence="3">The sequence shown here is derived from an EMBL/GenBank/DDBJ whole genome shotgun (WGS) entry which is preliminary data.</text>
</comment>
<keyword evidence="2" id="KW-0812">Transmembrane</keyword>
<dbReference type="Proteomes" id="UP000712281">
    <property type="component" value="Unassembled WGS sequence"/>
</dbReference>
<reference evidence="3" key="1">
    <citation type="submission" date="2019-12" db="EMBL/GenBank/DDBJ databases">
        <title>Genome sequencing and annotation of Brassica cretica.</title>
        <authorList>
            <person name="Studholme D.J."/>
            <person name="Sarris P.F."/>
        </authorList>
    </citation>
    <scope>NUCLEOTIDE SEQUENCE</scope>
    <source>
        <strain evidence="3">PFS-001/15</strain>
        <tissue evidence="3">Leaf</tissue>
    </source>
</reference>
<gene>
    <name evidence="3" type="ORF">F2Q68_00042032</name>
</gene>
<organism evidence="3 4">
    <name type="scientific">Brassica cretica</name>
    <name type="common">Mustard</name>
    <dbReference type="NCBI Taxonomy" id="69181"/>
    <lineage>
        <taxon>Eukaryota</taxon>
        <taxon>Viridiplantae</taxon>
        <taxon>Streptophyta</taxon>
        <taxon>Embryophyta</taxon>
        <taxon>Tracheophyta</taxon>
        <taxon>Spermatophyta</taxon>
        <taxon>Magnoliopsida</taxon>
        <taxon>eudicotyledons</taxon>
        <taxon>Gunneridae</taxon>
        <taxon>Pentapetalae</taxon>
        <taxon>rosids</taxon>
        <taxon>malvids</taxon>
        <taxon>Brassicales</taxon>
        <taxon>Brassicaceae</taxon>
        <taxon>Brassiceae</taxon>
        <taxon>Brassica</taxon>
    </lineage>
</organism>
<feature type="region of interest" description="Disordered" evidence="1">
    <location>
        <begin position="90"/>
        <end position="130"/>
    </location>
</feature>
<feature type="transmembrane region" description="Helical" evidence="2">
    <location>
        <begin position="7"/>
        <end position="30"/>
    </location>
</feature>